<dbReference type="Proteomes" id="UP000182264">
    <property type="component" value="Chromosome"/>
</dbReference>
<dbReference type="STRING" id="29542.A6070_09860"/>
<organism evidence="8 9">
    <name type="scientific">Syntrophotalea acetylenica</name>
    <name type="common">Pelobacter acetylenicus</name>
    <dbReference type="NCBI Taxonomy" id="29542"/>
    <lineage>
        <taxon>Bacteria</taxon>
        <taxon>Pseudomonadati</taxon>
        <taxon>Thermodesulfobacteriota</taxon>
        <taxon>Desulfuromonadia</taxon>
        <taxon>Desulfuromonadales</taxon>
        <taxon>Syntrophotaleaceae</taxon>
        <taxon>Syntrophotalea</taxon>
    </lineage>
</organism>
<evidence type="ECO:0000256" key="2">
    <source>
        <dbReference type="ARBA" id="ARBA00011255"/>
    </source>
</evidence>
<dbReference type="GO" id="GO:0009421">
    <property type="term" value="C:bacterial-type flagellum filament cap"/>
    <property type="evidence" value="ECO:0007669"/>
    <property type="project" value="InterPro"/>
</dbReference>
<dbReference type="GO" id="GO:0007155">
    <property type="term" value="P:cell adhesion"/>
    <property type="evidence" value="ECO:0007669"/>
    <property type="project" value="InterPro"/>
</dbReference>
<dbReference type="Pfam" id="PF02465">
    <property type="entry name" value="FliD_N"/>
    <property type="match status" value="1"/>
</dbReference>
<reference evidence="8 9" key="1">
    <citation type="journal article" date="2017" name="Genome Announc.">
        <title>Complete Genome Sequences of Two Acetylene-Fermenting Pelobacter acetylenicus Strains.</title>
        <authorList>
            <person name="Sutton J.M."/>
            <person name="Baesman S.M."/>
            <person name="Fierst J.L."/>
            <person name="Poret-Peterson A.T."/>
            <person name="Oremland R.S."/>
            <person name="Dunlap D.S."/>
            <person name="Akob D.M."/>
        </authorList>
    </citation>
    <scope>NUCLEOTIDE SEQUENCE [LARGE SCALE GENOMIC DNA]</scope>
    <source>
        <strain evidence="8 9">DSM 3247</strain>
    </source>
</reference>
<dbReference type="PANTHER" id="PTHR30288">
    <property type="entry name" value="FLAGELLAR CAP/ASSEMBLY PROTEIN FLID"/>
    <property type="match status" value="1"/>
</dbReference>
<dbReference type="InterPro" id="IPR010809">
    <property type="entry name" value="FliD_C"/>
</dbReference>
<evidence type="ECO:0000256" key="4">
    <source>
        <dbReference type="ARBA" id="ARBA00023143"/>
    </source>
</evidence>
<accession>A0A1L3GD14</accession>
<comment type="similarity">
    <text evidence="1 5">Belongs to the FliD family.</text>
</comment>
<dbReference type="InterPro" id="IPR010810">
    <property type="entry name" value="Flagellin_hook_IN_motif"/>
</dbReference>
<evidence type="ECO:0000313" key="8">
    <source>
        <dbReference type="EMBL" id="APG23797.1"/>
    </source>
</evidence>
<name>A0A1L3GD14_SYNAC</name>
<evidence type="ECO:0000256" key="5">
    <source>
        <dbReference type="RuleBase" id="RU362066"/>
    </source>
</evidence>
<dbReference type="Gene3D" id="3.30.70.2120">
    <property type="match status" value="1"/>
</dbReference>
<feature type="domain" description="Flagellar hook-associated protein 2 C-terminal" evidence="7">
    <location>
        <begin position="211"/>
        <end position="427"/>
    </location>
</feature>
<proteinExistence type="inferred from homology"/>
<evidence type="ECO:0000313" key="9">
    <source>
        <dbReference type="Proteomes" id="UP000182264"/>
    </source>
</evidence>
<gene>
    <name evidence="8" type="ORF">A7E75_01250</name>
</gene>
<dbReference type="AlphaFoldDB" id="A0A1L3GD14"/>
<keyword evidence="5" id="KW-0964">Secreted</keyword>
<evidence type="ECO:0000256" key="1">
    <source>
        <dbReference type="ARBA" id="ARBA00009764"/>
    </source>
</evidence>
<keyword evidence="3" id="KW-0175">Coiled coil</keyword>
<dbReference type="OrthoDB" id="9810816at2"/>
<protein>
    <recommendedName>
        <fullName evidence="5">Flagellar hook-associated protein 2</fullName>
        <shortName evidence="5">HAP2</shortName>
    </recommendedName>
    <alternativeName>
        <fullName evidence="5">Flagellar cap protein</fullName>
    </alternativeName>
</protein>
<comment type="function">
    <text evidence="5">Required for morphogenesis and for the elongation of the flagellar filament by facilitating polymerization of the flagellin monomers at the tip of growing filament. Forms a capping structure, which prevents flagellin subunits (transported through the central channel of the flagellum) from leaking out without polymerization at the distal end.</text>
</comment>
<keyword evidence="9" id="KW-1185">Reference proteome</keyword>
<evidence type="ECO:0000256" key="3">
    <source>
        <dbReference type="ARBA" id="ARBA00023054"/>
    </source>
</evidence>
<sequence>MSTINFGGLASGMDTEGIVEALMEIERKPLDRLESDKEYFSSRQDAFNTLNSKLETLQEKFADIDSGSEVRAYAAKAANEEYFSVSAMASALPGSYNIEVKSLARQQKDVSGSYASRSDTNFTTGTLTINGADISIDNDSLDSLVEKINAANAGDNATGVAASIIQDGSGYRLVLTGEDASSSFTASMSGGATANGYEPLAFSTTQTQSMASIVVDGITITSGSNTFDKAIPGISLTVNKTHATLGDTTLMTVSEDVETVKTKIKDVVTAYNAVINFMSEQKDSDWGRDSGMMAVKRNLQRMLTSPVDTGGALTTMSQLGLKTQKDGTLSIDDTALTETISSDMNGLEKLLAGSDGVDGIATLFKNYLDTTTDSVDGLSATRQASTDRTLKTIERNILKMEVRLDKREEILRAQFDAMELLISNLNSTGSYLTQQLSQLNS</sequence>
<dbReference type="EMBL" id="CP015518">
    <property type="protein sequence ID" value="APG23797.1"/>
    <property type="molecule type" value="Genomic_DNA"/>
</dbReference>
<dbReference type="GO" id="GO:0009424">
    <property type="term" value="C:bacterial-type flagellum hook"/>
    <property type="evidence" value="ECO:0007669"/>
    <property type="project" value="UniProtKB-UniRule"/>
</dbReference>
<dbReference type="Pfam" id="PF07196">
    <property type="entry name" value="Flagellin_IN"/>
    <property type="match status" value="1"/>
</dbReference>
<evidence type="ECO:0000259" key="7">
    <source>
        <dbReference type="Pfam" id="PF07195"/>
    </source>
</evidence>
<dbReference type="PANTHER" id="PTHR30288:SF0">
    <property type="entry name" value="FLAGELLAR HOOK-ASSOCIATED PROTEIN 2"/>
    <property type="match status" value="1"/>
</dbReference>
<dbReference type="Pfam" id="PF07195">
    <property type="entry name" value="FliD_C"/>
    <property type="match status" value="1"/>
</dbReference>
<dbReference type="KEGG" id="pace:A6070_09860"/>
<evidence type="ECO:0000259" key="6">
    <source>
        <dbReference type="Pfam" id="PF02465"/>
    </source>
</evidence>
<keyword evidence="4 5" id="KW-0975">Bacterial flagellum</keyword>
<feature type="domain" description="Flagellar hook-associated protein 2 N-terminal" evidence="6">
    <location>
        <begin position="11"/>
        <end position="107"/>
    </location>
</feature>
<dbReference type="RefSeq" id="WP_072285610.1">
    <property type="nucleotide sequence ID" value="NZ_CP015455.1"/>
</dbReference>
<comment type="subcellular location">
    <subcellularLocation>
        <location evidence="5">Secreted</location>
    </subcellularLocation>
    <subcellularLocation>
        <location evidence="5">Bacterial flagellum</location>
    </subcellularLocation>
</comment>
<comment type="subunit">
    <text evidence="2 5">Homopentamer.</text>
</comment>
<dbReference type="GO" id="GO:0071973">
    <property type="term" value="P:bacterial-type flagellum-dependent cell motility"/>
    <property type="evidence" value="ECO:0007669"/>
    <property type="project" value="TreeGrafter"/>
</dbReference>
<dbReference type="InterPro" id="IPR003481">
    <property type="entry name" value="FliD_N"/>
</dbReference>
<dbReference type="GO" id="GO:0005576">
    <property type="term" value="C:extracellular region"/>
    <property type="evidence" value="ECO:0007669"/>
    <property type="project" value="UniProtKB-SubCell"/>
</dbReference>
<dbReference type="InterPro" id="IPR040026">
    <property type="entry name" value="FliD"/>
</dbReference>